<reference evidence="3" key="1">
    <citation type="submission" date="2022-05" db="EMBL/GenBank/DDBJ databases">
        <authorList>
            <person name="Pankratov T."/>
        </authorList>
    </citation>
    <scope>NUCLEOTIDE SEQUENCE</scope>
    <source>
        <strain evidence="3">BP6-180914</strain>
    </source>
</reference>
<evidence type="ECO:0000259" key="2">
    <source>
        <dbReference type="PROSITE" id="PS51746"/>
    </source>
</evidence>
<dbReference type="EMBL" id="JAMOIM010000001">
    <property type="protein sequence ID" value="MCW6506722.1"/>
    <property type="molecule type" value="Genomic_DNA"/>
</dbReference>
<evidence type="ECO:0000256" key="1">
    <source>
        <dbReference type="SAM" id="MobiDB-lite"/>
    </source>
</evidence>
<dbReference type="InterPro" id="IPR001932">
    <property type="entry name" value="PPM-type_phosphatase-like_dom"/>
</dbReference>
<evidence type="ECO:0000313" key="3">
    <source>
        <dbReference type="EMBL" id="MCW6506722.1"/>
    </source>
</evidence>
<dbReference type="CDD" id="cd00143">
    <property type="entry name" value="PP2Cc"/>
    <property type="match status" value="1"/>
</dbReference>
<dbReference type="Gene3D" id="3.60.40.10">
    <property type="entry name" value="PPM-type phosphatase domain"/>
    <property type="match status" value="1"/>
</dbReference>
<dbReference type="GO" id="GO:0004722">
    <property type="term" value="F:protein serine/threonine phosphatase activity"/>
    <property type="evidence" value="ECO:0007669"/>
    <property type="project" value="InterPro"/>
</dbReference>
<dbReference type="SUPFAM" id="SSF81606">
    <property type="entry name" value="PP2C-like"/>
    <property type="match status" value="1"/>
</dbReference>
<dbReference type="SMART" id="SM00332">
    <property type="entry name" value="PP2Cc"/>
    <property type="match status" value="1"/>
</dbReference>
<dbReference type="Pfam" id="PF13672">
    <property type="entry name" value="PP2C_2"/>
    <property type="match status" value="1"/>
</dbReference>
<dbReference type="PROSITE" id="PS51746">
    <property type="entry name" value="PPM_2"/>
    <property type="match status" value="1"/>
</dbReference>
<evidence type="ECO:0000313" key="4">
    <source>
        <dbReference type="Proteomes" id="UP001165667"/>
    </source>
</evidence>
<protein>
    <submittedName>
        <fullName evidence="3">Protein phosphatase 2C domain-containing protein</fullName>
    </submittedName>
</protein>
<keyword evidence="4" id="KW-1185">Reference proteome</keyword>
<dbReference type="PANTHER" id="PTHR47992">
    <property type="entry name" value="PROTEIN PHOSPHATASE"/>
    <property type="match status" value="1"/>
</dbReference>
<dbReference type="SMART" id="SM00331">
    <property type="entry name" value="PP2C_SIG"/>
    <property type="match status" value="1"/>
</dbReference>
<gene>
    <name evidence="3" type="ORF">M8523_01650</name>
</gene>
<proteinExistence type="predicted"/>
<sequence>MVPPLLSRFETGASTHPGTQQRENQDACLAGTPAGLWAVADGMGGHDAGHYASHAMIDALRTIMPQASAAQLLRACEACVVDVNNELMRVAAETGTVIGTTLAALLTHDVHYACVWAGDSRIYLVQKDGIALVSRDHTEVQDLVERGLLTEQEGRTSPGRHILTRAIGVSSELELEIAQGVLRHGDTFLLCSDGLTNYVTDAELHATLPGRTPQDACRALVDLAIGRGGVDNVTVVVVRYYFHCEPTSGATTILDPNPF</sequence>
<dbReference type="InterPro" id="IPR015655">
    <property type="entry name" value="PP2C"/>
</dbReference>
<feature type="domain" description="PPM-type phosphatase" evidence="2">
    <location>
        <begin position="10"/>
        <end position="240"/>
    </location>
</feature>
<dbReference type="AlphaFoldDB" id="A0AA42CKU8"/>
<feature type="region of interest" description="Disordered" evidence="1">
    <location>
        <begin position="1"/>
        <end position="23"/>
    </location>
</feature>
<dbReference type="Proteomes" id="UP001165667">
    <property type="component" value="Unassembled WGS sequence"/>
</dbReference>
<organism evidence="3 4">
    <name type="scientific">Lichenifustis flavocetrariae</name>
    <dbReference type="NCBI Taxonomy" id="2949735"/>
    <lineage>
        <taxon>Bacteria</taxon>
        <taxon>Pseudomonadati</taxon>
        <taxon>Pseudomonadota</taxon>
        <taxon>Alphaproteobacteria</taxon>
        <taxon>Hyphomicrobiales</taxon>
        <taxon>Lichenihabitantaceae</taxon>
        <taxon>Lichenifustis</taxon>
    </lineage>
</organism>
<feature type="compositionally biased region" description="Polar residues" evidence="1">
    <location>
        <begin position="12"/>
        <end position="22"/>
    </location>
</feature>
<comment type="caution">
    <text evidence="3">The sequence shown here is derived from an EMBL/GenBank/DDBJ whole genome shotgun (WGS) entry which is preliminary data.</text>
</comment>
<accession>A0AA42CKU8</accession>
<dbReference type="InterPro" id="IPR036457">
    <property type="entry name" value="PPM-type-like_dom_sf"/>
</dbReference>
<name>A0AA42CKU8_9HYPH</name>
<dbReference type="RefSeq" id="WP_282583071.1">
    <property type="nucleotide sequence ID" value="NZ_JAMOIM010000001.1"/>
</dbReference>